<protein>
    <submittedName>
        <fullName evidence="1">Tryptophan synthase subunit beta</fullName>
    </submittedName>
</protein>
<dbReference type="Proteomes" id="UP000030487">
    <property type="component" value="Unassembled WGS sequence"/>
</dbReference>
<dbReference type="EMBL" id="JPVR01000075">
    <property type="protein sequence ID" value="KGR84741.1"/>
    <property type="molecule type" value="Genomic_DNA"/>
</dbReference>
<comment type="caution">
    <text evidence="1">The sequence shown here is derived from an EMBL/GenBank/DDBJ whole genome shotgun (WGS) entry which is preliminary data.</text>
</comment>
<evidence type="ECO:0000313" key="1">
    <source>
        <dbReference type="EMBL" id="KGR84741.1"/>
    </source>
</evidence>
<proteinExistence type="predicted"/>
<evidence type="ECO:0000313" key="2">
    <source>
        <dbReference type="Proteomes" id="UP000030487"/>
    </source>
</evidence>
<gene>
    <name evidence="1" type="ORF">CD31_13580</name>
</gene>
<sequence>MNGLQSSLIKCKAVSLPVTGAGKRAKIANEGGTTVTRPFYKGLEWLFFWKN</sequence>
<organism evidence="1 2">
    <name type="scientific">Lysinibacillus boronitolerans JCM 21713 = 10a = NBRC 103108</name>
    <dbReference type="NCBI Taxonomy" id="1294264"/>
    <lineage>
        <taxon>Bacteria</taxon>
        <taxon>Bacillati</taxon>
        <taxon>Bacillota</taxon>
        <taxon>Bacilli</taxon>
        <taxon>Bacillales</taxon>
        <taxon>Bacillaceae</taxon>
        <taxon>Lysinibacillus</taxon>
    </lineage>
</organism>
<reference evidence="1 2" key="1">
    <citation type="submission" date="2014-02" db="EMBL/GenBank/DDBJ databases">
        <title>Draft genome sequence of Lysinibacillus boronitolerans NBRC 103108.</title>
        <authorList>
            <person name="Zhang F."/>
            <person name="Wang G."/>
            <person name="Zhang L."/>
        </authorList>
    </citation>
    <scope>NUCLEOTIDE SEQUENCE [LARGE SCALE GENOMIC DNA]</scope>
    <source>
        <strain evidence="1 2">NBRC 103108</strain>
    </source>
</reference>
<name>A0ABR4XYG5_9BACI</name>
<keyword evidence="2" id="KW-1185">Reference proteome</keyword>
<accession>A0ABR4XYG5</accession>